<keyword evidence="8" id="KW-0812">Transmembrane</keyword>
<dbReference type="PROSITE" id="PS00911">
    <property type="entry name" value="DHODEHASE_1"/>
    <property type="match status" value="1"/>
</dbReference>
<evidence type="ECO:0000256" key="1">
    <source>
        <dbReference type="ARBA" id="ARBA00004434"/>
    </source>
</evidence>
<dbReference type="NCBIfam" id="NF003645">
    <property type="entry name" value="PRK05286.1-2"/>
    <property type="match status" value="1"/>
</dbReference>
<dbReference type="PROSITE" id="PS00912">
    <property type="entry name" value="DHODEHASE_2"/>
    <property type="match status" value="1"/>
</dbReference>
<keyword evidence="6 16" id="KW-0285">Flavoprotein</keyword>
<comment type="pathway">
    <text evidence="2 16">Pyrimidine metabolism; UMP biosynthesis via de novo pathway; orotate from (S)-dihydroorotate (quinone route): step 1/1.</text>
</comment>
<keyword evidence="7 16" id="KW-0288">FMN</keyword>
<dbReference type="PANTHER" id="PTHR48109:SF4">
    <property type="entry name" value="DIHYDROOROTATE DEHYDROGENASE (QUINONE), MITOCHONDRIAL"/>
    <property type="match status" value="1"/>
</dbReference>
<keyword evidence="12 16" id="KW-0560">Oxidoreductase</keyword>
<dbReference type="GO" id="GO:0044205">
    <property type="term" value="P:'de novo' UMP biosynthetic process"/>
    <property type="evidence" value="ECO:0007669"/>
    <property type="project" value="UniProtKB-UniPathway"/>
</dbReference>
<evidence type="ECO:0000256" key="16">
    <source>
        <dbReference type="RuleBase" id="RU361255"/>
    </source>
</evidence>
<evidence type="ECO:0000259" key="17">
    <source>
        <dbReference type="Pfam" id="PF01180"/>
    </source>
</evidence>
<evidence type="ECO:0000256" key="5">
    <source>
        <dbReference type="ARBA" id="ARBA00017599"/>
    </source>
</evidence>
<evidence type="ECO:0000256" key="7">
    <source>
        <dbReference type="ARBA" id="ARBA00022643"/>
    </source>
</evidence>
<feature type="domain" description="Dihydroorotate dehydrogenase catalytic" evidence="17">
    <location>
        <begin position="91"/>
        <end position="388"/>
    </location>
</feature>
<evidence type="ECO:0000256" key="10">
    <source>
        <dbReference type="ARBA" id="ARBA00022946"/>
    </source>
</evidence>
<keyword evidence="13 16" id="KW-0496">Mitochondrion</keyword>
<comment type="similarity">
    <text evidence="3 16">Belongs to the dihydroorotate dehydrogenase family. Type 2 subfamily.</text>
</comment>
<evidence type="ECO:0000256" key="2">
    <source>
        <dbReference type="ARBA" id="ARBA00005161"/>
    </source>
</evidence>
<dbReference type="Pfam" id="PF01180">
    <property type="entry name" value="DHO_dh"/>
    <property type="match status" value="1"/>
</dbReference>
<protein>
    <recommendedName>
        <fullName evidence="5 16">Dihydroorotate dehydrogenase (quinone), mitochondrial</fullName>
        <shortName evidence="16">DHOdehase</shortName>
        <ecNumber evidence="4 16">1.3.5.2</ecNumber>
    </recommendedName>
</protein>
<dbReference type="GO" id="GO:0106430">
    <property type="term" value="F:dihydroorotate dehydrogenase (quinone) activity"/>
    <property type="evidence" value="ECO:0007669"/>
    <property type="project" value="UniProtKB-EC"/>
</dbReference>
<comment type="cofactor">
    <cofactor evidence="16">
        <name>FMN</name>
        <dbReference type="ChEBI" id="CHEBI:58210"/>
    </cofactor>
    <text evidence="16">Binds 1 FMN per subunit.</text>
</comment>
<dbReference type="CDD" id="cd04738">
    <property type="entry name" value="DHOD_2_like"/>
    <property type="match status" value="1"/>
</dbReference>
<evidence type="ECO:0000256" key="9">
    <source>
        <dbReference type="ARBA" id="ARBA00022792"/>
    </source>
</evidence>
<dbReference type="InterPro" id="IPR005719">
    <property type="entry name" value="Dihydroorotate_DH_2"/>
</dbReference>
<dbReference type="InterPro" id="IPR001295">
    <property type="entry name" value="Dihydroorotate_DH_CS"/>
</dbReference>
<sequence length="408" mass="44878">MHKLGTNLNRIDPANPCRVSTPNKFRSLLKVSTLAASVYCGISLYKCNERFYEDIFMPIVRLVPPELAHRMAVLGLKMEVIRPGFKDPEVLRTRLLNRTLENPIGIAAGFDKHGEAVKGLERLGFGFVEIGSVTPEPQPGNPKPRVFRLNEDKAIVNRYGFNSEGHEVVFERIQKLRKEGDLKVTLGINLGRNKNSEDNIEDYVQGIRKFSTLADYLVVNISSPNTPGLRTMQNKSTLQSLLTEIVKARNSLPPNEQRPILVKIAPDLSDGCVQEIIAVIQKKECAIDGLIVSNTTIDRPAELKSINAGQIGGLSGAPLSSKSTQLVAKVYKWTGGKLPIIGVGGIFSGRDAYEKILAGASAVQLYTALIYHGPPIVSRVKKELEQLLKENGYENVQQAVGKGVDQFL</sequence>
<comment type="catalytic activity">
    <reaction evidence="15 16">
        <text>(S)-dihydroorotate + a quinone = orotate + a quinol</text>
        <dbReference type="Rhea" id="RHEA:30187"/>
        <dbReference type="ChEBI" id="CHEBI:24646"/>
        <dbReference type="ChEBI" id="CHEBI:30839"/>
        <dbReference type="ChEBI" id="CHEBI:30864"/>
        <dbReference type="ChEBI" id="CHEBI:132124"/>
        <dbReference type="EC" id="1.3.5.2"/>
    </reaction>
</comment>
<dbReference type="EMBL" id="GFDL01012319">
    <property type="protein sequence ID" value="JAV22726.1"/>
    <property type="molecule type" value="Transcribed_RNA"/>
</dbReference>
<dbReference type="InterPro" id="IPR013785">
    <property type="entry name" value="Aldolase_TIM"/>
</dbReference>
<evidence type="ECO:0000256" key="14">
    <source>
        <dbReference type="ARBA" id="ARBA00023136"/>
    </source>
</evidence>
<evidence type="ECO:0000256" key="3">
    <source>
        <dbReference type="ARBA" id="ARBA00005359"/>
    </source>
</evidence>
<keyword evidence="10" id="KW-0809">Transit peptide</keyword>
<proteinExistence type="inferred from homology"/>
<dbReference type="NCBIfam" id="TIGR01036">
    <property type="entry name" value="pyrD_sub2"/>
    <property type="match status" value="1"/>
</dbReference>
<evidence type="ECO:0000256" key="15">
    <source>
        <dbReference type="ARBA" id="ARBA00048639"/>
    </source>
</evidence>
<reference evidence="18" key="1">
    <citation type="submission" date="2017-01" db="EMBL/GenBank/DDBJ databases">
        <title>A deep insight into the sialotranscriptome of adult male and female Cluex tarsalis mosquitoes.</title>
        <authorList>
            <person name="Ribeiro J.M."/>
            <person name="Moreira F."/>
            <person name="Bernard K.A."/>
            <person name="Calvo E."/>
        </authorList>
    </citation>
    <scope>NUCLEOTIDE SEQUENCE</scope>
    <source>
        <strain evidence="18">Kern County</strain>
        <tissue evidence="18">Salivary glands</tissue>
    </source>
</reference>
<evidence type="ECO:0000256" key="12">
    <source>
        <dbReference type="ARBA" id="ARBA00023002"/>
    </source>
</evidence>
<evidence type="ECO:0000256" key="6">
    <source>
        <dbReference type="ARBA" id="ARBA00022630"/>
    </source>
</evidence>
<dbReference type="Gene3D" id="3.20.20.70">
    <property type="entry name" value="Aldolase class I"/>
    <property type="match status" value="1"/>
</dbReference>
<comment type="subcellular location">
    <subcellularLocation>
        <location evidence="1 16">Mitochondrion inner membrane</location>
        <topology evidence="1 16">Single-pass membrane protein</topology>
    </subcellularLocation>
</comment>
<accession>A0A1Q3F595</accession>
<dbReference type="GO" id="GO:0006207">
    <property type="term" value="P:'de novo' pyrimidine nucleobase biosynthetic process"/>
    <property type="evidence" value="ECO:0007669"/>
    <property type="project" value="InterPro"/>
</dbReference>
<name>A0A1Q3F595_CULTA</name>
<organism evidence="18">
    <name type="scientific">Culex tarsalis</name>
    <name type="common">Encephalitis mosquito</name>
    <dbReference type="NCBI Taxonomy" id="7177"/>
    <lineage>
        <taxon>Eukaryota</taxon>
        <taxon>Metazoa</taxon>
        <taxon>Ecdysozoa</taxon>
        <taxon>Arthropoda</taxon>
        <taxon>Hexapoda</taxon>
        <taxon>Insecta</taxon>
        <taxon>Pterygota</taxon>
        <taxon>Neoptera</taxon>
        <taxon>Endopterygota</taxon>
        <taxon>Diptera</taxon>
        <taxon>Nematocera</taxon>
        <taxon>Culicoidea</taxon>
        <taxon>Culicidae</taxon>
        <taxon>Culicinae</taxon>
        <taxon>Culicini</taxon>
        <taxon>Culex</taxon>
        <taxon>Culex</taxon>
    </lineage>
</organism>
<dbReference type="PANTHER" id="PTHR48109">
    <property type="entry name" value="DIHYDROOROTATE DEHYDROGENASE (QUINONE), MITOCHONDRIAL-RELATED"/>
    <property type="match status" value="1"/>
</dbReference>
<evidence type="ECO:0000256" key="8">
    <source>
        <dbReference type="ARBA" id="ARBA00022692"/>
    </source>
</evidence>
<dbReference type="NCBIfam" id="NF003652">
    <property type="entry name" value="PRK05286.2-5"/>
    <property type="match status" value="1"/>
</dbReference>
<dbReference type="AlphaFoldDB" id="A0A1Q3F595"/>
<keyword evidence="11" id="KW-1133">Transmembrane helix</keyword>
<evidence type="ECO:0000256" key="4">
    <source>
        <dbReference type="ARBA" id="ARBA00012791"/>
    </source>
</evidence>
<evidence type="ECO:0000256" key="13">
    <source>
        <dbReference type="ARBA" id="ARBA00023128"/>
    </source>
</evidence>
<dbReference type="UniPathway" id="UPA00070">
    <property type="reaction ID" value="UER00946"/>
</dbReference>
<dbReference type="GO" id="GO:0005743">
    <property type="term" value="C:mitochondrial inner membrane"/>
    <property type="evidence" value="ECO:0007669"/>
    <property type="project" value="UniProtKB-SubCell"/>
</dbReference>
<dbReference type="InterPro" id="IPR005720">
    <property type="entry name" value="Dihydroorotate_DH_cat"/>
</dbReference>
<dbReference type="SUPFAM" id="SSF51395">
    <property type="entry name" value="FMN-linked oxidoreductases"/>
    <property type="match status" value="1"/>
</dbReference>
<keyword evidence="9 16" id="KW-0999">Mitochondrion inner membrane</keyword>
<dbReference type="EC" id="1.3.5.2" evidence="4 16"/>
<evidence type="ECO:0000256" key="11">
    <source>
        <dbReference type="ARBA" id="ARBA00022989"/>
    </source>
</evidence>
<evidence type="ECO:0000313" key="18">
    <source>
        <dbReference type="EMBL" id="JAV22726.1"/>
    </source>
</evidence>
<keyword evidence="14" id="KW-0472">Membrane</keyword>
<dbReference type="FunFam" id="3.20.20.70:FF:000066">
    <property type="entry name" value="Dihydroorotate dehydrogenase (quinone), mitochondrial"/>
    <property type="match status" value="1"/>
</dbReference>
<dbReference type="InterPro" id="IPR050074">
    <property type="entry name" value="DHO_dehydrogenase"/>
</dbReference>